<dbReference type="OrthoDB" id="25394at2"/>
<organism evidence="2 3">
    <name type="scientific">Deinococcus puniceus</name>
    <dbReference type="NCBI Taxonomy" id="1182568"/>
    <lineage>
        <taxon>Bacteria</taxon>
        <taxon>Thermotogati</taxon>
        <taxon>Deinococcota</taxon>
        <taxon>Deinococci</taxon>
        <taxon>Deinococcales</taxon>
        <taxon>Deinococcaceae</taxon>
        <taxon>Deinococcus</taxon>
    </lineage>
</organism>
<dbReference type="InterPro" id="IPR046336">
    <property type="entry name" value="Lon_prtase_N_sf"/>
</dbReference>
<feature type="domain" description="Lon N-terminal" evidence="1">
    <location>
        <begin position="7"/>
        <end position="199"/>
    </location>
</feature>
<proteinExistence type="predicted"/>
<dbReference type="RefSeq" id="WP_064014781.1">
    <property type="nucleotide sequence ID" value="NZ_CP011387.1"/>
</dbReference>
<evidence type="ECO:0000313" key="3">
    <source>
        <dbReference type="Proteomes" id="UP000077363"/>
    </source>
</evidence>
<accession>A0A172T9S7</accession>
<dbReference type="Gene3D" id="2.30.130.40">
    <property type="entry name" value="LON domain-like"/>
    <property type="match status" value="1"/>
</dbReference>
<keyword evidence="3" id="KW-1185">Reference proteome</keyword>
<name>A0A172T9S7_9DEIO</name>
<dbReference type="AlphaFoldDB" id="A0A172T9S7"/>
<protein>
    <submittedName>
        <fullName evidence="2">Peptidase S16</fullName>
    </submittedName>
</protein>
<evidence type="ECO:0000313" key="2">
    <source>
        <dbReference type="EMBL" id="ANE43712.1"/>
    </source>
</evidence>
<sequence length="203" mass="22321">MSAPPVVPLFPLPNLVLFPGQVLPLYVFEPRYRALLVRVQDTGEPFGIVRVRETSNESTLPFHERVSRVGSYAHLMQAQGHEDGTSSIIVVGGDRFRIQDFDLTEPYLSATVQDWPLEPDPLGLPATEAVARRLLADLLRLRPSDAAAIRDNAPDEPLLLASFAAALLPLTPEQREEALEGKTLLDRLDVLISTVPAGARELN</sequence>
<evidence type="ECO:0000259" key="1">
    <source>
        <dbReference type="PROSITE" id="PS51787"/>
    </source>
</evidence>
<dbReference type="PANTHER" id="PTHR46732">
    <property type="entry name" value="ATP-DEPENDENT PROTEASE LA (LON) DOMAIN PROTEIN"/>
    <property type="match status" value="1"/>
</dbReference>
<dbReference type="KEGG" id="dpu:SU48_07970"/>
<dbReference type="Proteomes" id="UP000077363">
    <property type="component" value="Chromosome"/>
</dbReference>
<dbReference type="PROSITE" id="PS51787">
    <property type="entry name" value="LON_N"/>
    <property type="match status" value="1"/>
</dbReference>
<dbReference type="InterPro" id="IPR015947">
    <property type="entry name" value="PUA-like_sf"/>
</dbReference>
<dbReference type="STRING" id="1182568.SU48_07970"/>
<dbReference type="PANTHER" id="PTHR46732:SF8">
    <property type="entry name" value="ATP-DEPENDENT PROTEASE LA (LON) DOMAIN PROTEIN"/>
    <property type="match status" value="1"/>
</dbReference>
<dbReference type="SUPFAM" id="SSF88697">
    <property type="entry name" value="PUA domain-like"/>
    <property type="match status" value="1"/>
</dbReference>
<dbReference type="InterPro" id="IPR003111">
    <property type="entry name" value="Lon_prtase_N"/>
</dbReference>
<reference evidence="2 3" key="1">
    <citation type="submission" date="2015-01" db="EMBL/GenBank/DDBJ databases">
        <title>Deinococcus puniceus/DY1/ whole genome sequencing.</title>
        <authorList>
            <person name="Kim M.K."/>
            <person name="Srinivasan S."/>
            <person name="Lee J.-J."/>
        </authorList>
    </citation>
    <scope>NUCLEOTIDE SEQUENCE [LARGE SCALE GENOMIC DNA]</scope>
    <source>
        <strain evidence="2 3">DY1</strain>
    </source>
</reference>
<dbReference type="PATRIC" id="fig|1182568.3.peg.1655"/>
<dbReference type="SMART" id="SM00464">
    <property type="entry name" value="LON"/>
    <property type="match status" value="1"/>
</dbReference>
<dbReference type="Pfam" id="PF02190">
    <property type="entry name" value="LON_substr_bdg"/>
    <property type="match status" value="1"/>
</dbReference>
<gene>
    <name evidence="2" type="ORF">SU48_07970</name>
</gene>
<dbReference type="EMBL" id="CP011387">
    <property type="protein sequence ID" value="ANE43712.1"/>
    <property type="molecule type" value="Genomic_DNA"/>
</dbReference>